<dbReference type="AlphaFoldDB" id="A0A0F5K558"/>
<gene>
    <name evidence="1" type="ORF">WM40_00940</name>
</gene>
<reference evidence="1 2" key="1">
    <citation type="submission" date="2015-03" db="EMBL/GenBank/DDBJ databases">
        <title>Draft Genome Sequence of Burkholderia andropogonis type strain ICMP2807, isolated from Sorghum bicolor.</title>
        <authorList>
            <person name="Lopes-Santos L."/>
            <person name="Castro D.B."/>
            <person name="Ottoboni L.M."/>
            <person name="Park D."/>
            <person name="Weirc B.S."/>
            <person name="Destefano S.A."/>
        </authorList>
    </citation>
    <scope>NUCLEOTIDE SEQUENCE [LARGE SCALE GENOMIC DNA]</scope>
    <source>
        <strain evidence="1 2">ICMP2807</strain>
    </source>
</reference>
<sequence length="142" mass="15640">MTSAFVDLLHALLQLHDRSMEIVIQNHCATARPRHGTLLIDILHEADDGHDQVMLTASLGRPHPERDADVDKRLLEANHLGLGTSGCTLGRDSAQGNVSIYARLPLDLLDADALQNALDAFHAIASDWYGNIHRDPDTRNTH</sequence>
<dbReference type="RefSeq" id="WP_024902545.1">
    <property type="nucleotide sequence ID" value="NZ_CADFGU010000001.1"/>
</dbReference>
<dbReference type="SUPFAM" id="SSF69635">
    <property type="entry name" value="Type III secretory system chaperone-like"/>
    <property type="match status" value="1"/>
</dbReference>
<accession>A0A0F5K558</accession>
<evidence type="ECO:0000313" key="1">
    <source>
        <dbReference type="EMBL" id="KKB65233.1"/>
    </source>
</evidence>
<keyword evidence="2" id="KW-1185">Reference proteome</keyword>
<proteinExistence type="predicted"/>
<dbReference type="CDD" id="cd16364">
    <property type="entry name" value="T3SC_I-like"/>
    <property type="match status" value="1"/>
</dbReference>
<organism evidence="1 2">
    <name type="scientific">Robbsia andropogonis</name>
    <dbReference type="NCBI Taxonomy" id="28092"/>
    <lineage>
        <taxon>Bacteria</taxon>
        <taxon>Pseudomonadati</taxon>
        <taxon>Pseudomonadota</taxon>
        <taxon>Betaproteobacteria</taxon>
        <taxon>Burkholderiales</taxon>
        <taxon>Burkholderiaceae</taxon>
        <taxon>Robbsia</taxon>
    </lineage>
</organism>
<dbReference type="GO" id="GO:0030254">
    <property type="term" value="P:protein secretion by the type III secretion system"/>
    <property type="evidence" value="ECO:0007669"/>
    <property type="project" value="InterPro"/>
</dbReference>
<dbReference type="EMBL" id="LAQU01000001">
    <property type="protein sequence ID" value="KKB65233.1"/>
    <property type="molecule type" value="Genomic_DNA"/>
</dbReference>
<protein>
    <submittedName>
        <fullName evidence="1">Uncharacterized protein</fullName>
    </submittedName>
</protein>
<dbReference type="InterPro" id="IPR010261">
    <property type="entry name" value="Tir_chaperone"/>
</dbReference>
<dbReference type="STRING" id="28092.WM40_00940"/>
<dbReference type="Gene3D" id="3.30.1460.10">
    <property type="match status" value="1"/>
</dbReference>
<comment type="caution">
    <text evidence="1">The sequence shown here is derived from an EMBL/GenBank/DDBJ whole genome shotgun (WGS) entry which is preliminary data.</text>
</comment>
<dbReference type="Proteomes" id="UP000033618">
    <property type="component" value="Unassembled WGS sequence"/>
</dbReference>
<name>A0A0F5K558_9BURK</name>
<evidence type="ECO:0000313" key="2">
    <source>
        <dbReference type="Proteomes" id="UP000033618"/>
    </source>
</evidence>
<dbReference type="PATRIC" id="fig|28092.6.peg.210"/>
<dbReference type="Pfam" id="PF05932">
    <property type="entry name" value="CesT"/>
    <property type="match status" value="1"/>
</dbReference>